<dbReference type="STRING" id="10195.A0A3M7QE46"/>
<dbReference type="GO" id="GO:0030246">
    <property type="term" value="F:carbohydrate binding"/>
    <property type="evidence" value="ECO:0007669"/>
    <property type="project" value="UniProtKB-KW"/>
</dbReference>
<dbReference type="Pfam" id="PF00059">
    <property type="entry name" value="Lectin_C"/>
    <property type="match status" value="2"/>
</dbReference>
<reference evidence="4 5" key="1">
    <citation type="journal article" date="2018" name="Sci. Rep.">
        <title>Genomic signatures of local adaptation to the degree of environmental predictability in rotifers.</title>
        <authorList>
            <person name="Franch-Gras L."/>
            <person name="Hahn C."/>
            <person name="Garcia-Roger E.M."/>
            <person name="Carmona M.J."/>
            <person name="Serra M."/>
            <person name="Gomez A."/>
        </authorList>
    </citation>
    <scope>NUCLEOTIDE SEQUENCE [LARGE SCALE GENOMIC DNA]</scope>
    <source>
        <strain evidence="4">HYR1</strain>
    </source>
</reference>
<dbReference type="SUPFAM" id="SSF56436">
    <property type="entry name" value="C-type lectin-like"/>
    <property type="match status" value="2"/>
</dbReference>
<dbReference type="CDD" id="cd00037">
    <property type="entry name" value="CLECT"/>
    <property type="match status" value="1"/>
</dbReference>
<evidence type="ECO:0000259" key="3">
    <source>
        <dbReference type="PROSITE" id="PS50041"/>
    </source>
</evidence>
<dbReference type="EMBL" id="REGN01006483">
    <property type="protein sequence ID" value="RNA09291.1"/>
    <property type="molecule type" value="Genomic_DNA"/>
</dbReference>
<name>A0A3M7QE46_BRAPC</name>
<evidence type="ECO:0000256" key="1">
    <source>
        <dbReference type="ARBA" id="ARBA00022734"/>
    </source>
</evidence>
<comment type="caution">
    <text evidence="4">The sequence shown here is derived from an EMBL/GenBank/DDBJ whole genome shotgun (WGS) entry which is preliminary data.</text>
</comment>
<evidence type="ECO:0000313" key="5">
    <source>
        <dbReference type="Proteomes" id="UP000276133"/>
    </source>
</evidence>
<keyword evidence="5" id="KW-1185">Reference proteome</keyword>
<protein>
    <submittedName>
        <fullName evidence="4">C-type lectin domain family 4 member D</fullName>
    </submittedName>
</protein>
<dbReference type="AlphaFoldDB" id="A0A3M7QE46"/>
<organism evidence="4 5">
    <name type="scientific">Brachionus plicatilis</name>
    <name type="common">Marine rotifer</name>
    <name type="synonym">Brachionus muelleri</name>
    <dbReference type="NCBI Taxonomy" id="10195"/>
    <lineage>
        <taxon>Eukaryota</taxon>
        <taxon>Metazoa</taxon>
        <taxon>Spiralia</taxon>
        <taxon>Gnathifera</taxon>
        <taxon>Rotifera</taxon>
        <taxon>Eurotatoria</taxon>
        <taxon>Monogononta</taxon>
        <taxon>Pseudotrocha</taxon>
        <taxon>Ploima</taxon>
        <taxon>Brachionidae</taxon>
        <taxon>Brachionus</taxon>
    </lineage>
</organism>
<dbReference type="PANTHER" id="PTHR46746">
    <property type="entry name" value="KILLER CELL LECTIN-LIKE RECEPTOR SUBFAMILY F MEMBER 2"/>
    <property type="match status" value="1"/>
</dbReference>
<dbReference type="InterPro" id="IPR016187">
    <property type="entry name" value="CTDL_fold"/>
</dbReference>
<dbReference type="InterPro" id="IPR001304">
    <property type="entry name" value="C-type_lectin-like"/>
</dbReference>
<evidence type="ECO:0000313" key="4">
    <source>
        <dbReference type="EMBL" id="RNA09291.1"/>
    </source>
</evidence>
<dbReference type="Gene3D" id="3.10.100.10">
    <property type="entry name" value="Mannose-Binding Protein A, subunit A"/>
    <property type="match status" value="2"/>
</dbReference>
<proteinExistence type="predicted"/>
<dbReference type="OrthoDB" id="441660at2759"/>
<dbReference type="PROSITE" id="PS50041">
    <property type="entry name" value="C_TYPE_LECTIN_2"/>
    <property type="match status" value="2"/>
</dbReference>
<dbReference type="Proteomes" id="UP000276133">
    <property type="component" value="Unassembled WGS sequence"/>
</dbReference>
<feature type="domain" description="C-type lectin" evidence="3">
    <location>
        <begin position="86"/>
        <end position="201"/>
    </location>
</feature>
<dbReference type="GO" id="GO:0005886">
    <property type="term" value="C:plasma membrane"/>
    <property type="evidence" value="ECO:0007669"/>
    <property type="project" value="TreeGrafter"/>
</dbReference>
<gene>
    <name evidence="4" type="ORF">BpHYR1_015313</name>
</gene>
<dbReference type="PANTHER" id="PTHR46746:SF3">
    <property type="entry name" value="C-TYPE LECTIN DOMAIN-CONTAINING PROTEIN-RELATED"/>
    <property type="match status" value="1"/>
</dbReference>
<dbReference type="SMART" id="SM00034">
    <property type="entry name" value="CLECT"/>
    <property type="match status" value="2"/>
</dbReference>
<dbReference type="InterPro" id="IPR051379">
    <property type="entry name" value="C-type_Lectin_Receptor_IMM"/>
</dbReference>
<evidence type="ECO:0000256" key="2">
    <source>
        <dbReference type="SAM" id="SignalP"/>
    </source>
</evidence>
<keyword evidence="1 4" id="KW-0430">Lectin</keyword>
<sequence>MFIKFISGLFISLCIVSYVSSIPPPFRAPKRHPSHCTKQHGERCFSGRECCDNLICQNRECRCLPGYTWSTEFSVCYQCPPGWTFFEDKCFMVVNQAATWQDALDDCRTRAGQLITFDSLVIVDQLNSFFSKLATNETYFVGAFSGNIPGNWSWMGEKFIPATGPWWSGCFEAQNENGTELFLAQGCAQANADGLTAVACNDPDLVNPYICELKTSRRIVLPKQDKKAMPKCKHGYNWNEKTKRCVKCPNRWTYCNDACYFISDRPESWQRARDFCNQSRAELFVSKSAVVIDEILPIFKSHNLPLDSYWIGASFDGTSFKWLDGRSLPDEGPMWSNCRVPSPNTATLGCVASFGISLENLSCSEAKKFICKIN</sequence>
<dbReference type="InterPro" id="IPR016186">
    <property type="entry name" value="C-type_lectin-like/link_sf"/>
</dbReference>
<feature type="chain" id="PRO_5018032883" evidence="2">
    <location>
        <begin position="22"/>
        <end position="374"/>
    </location>
</feature>
<keyword evidence="2" id="KW-0732">Signal</keyword>
<feature type="signal peptide" evidence="2">
    <location>
        <begin position="1"/>
        <end position="21"/>
    </location>
</feature>
<accession>A0A3M7QE46</accession>
<feature type="domain" description="C-type lectin" evidence="3">
    <location>
        <begin position="255"/>
        <end position="372"/>
    </location>
</feature>